<dbReference type="GO" id="GO:0080043">
    <property type="term" value="F:quercetin 3-O-glucosyltransferase activity"/>
    <property type="evidence" value="ECO:0007669"/>
    <property type="project" value="TreeGrafter"/>
</dbReference>
<evidence type="ECO:0000256" key="1">
    <source>
        <dbReference type="ARBA" id="ARBA00009995"/>
    </source>
</evidence>
<dbReference type="Gene3D" id="3.40.50.2000">
    <property type="entry name" value="Glycogen Phosphorylase B"/>
    <property type="match status" value="1"/>
</dbReference>
<reference evidence="2" key="1">
    <citation type="submission" date="2020-06" db="EMBL/GenBank/DDBJ databases">
        <authorList>
            <person name="Li T."/>
            <person name="Hu X."/>
            <person name="Zhang T."/>
            <person name="Song X."/>
            <person name="Zhang H."/>
            <person name="Dai N."/>
            <person name="Sheng W."/>
            <person name="Hou X."/>
            <person name="Wei L."/>
        </authorList>
    </citation>
    <scope>NUCLEOTIDE SEQUENCE</scope>
    <source>
        <strain evidence="2">KEN1</strain>
        <tissue evidence="2">Leaf</tissue>
    </source>
</reference>
<dbReference type="PANTHER" id="PTHR11926">
    <property type="entry name" value="GLUCOSYL/GLUCURONOSYL TRANSFERASES"/>
    <property type="match status" value="1"/>
</dbReference>
<protein>
    <submittedName>
        <fullName evidence="2">UDP-glycosyltransferase 86A1</fullName>
    </submittedName>
</protein>
<proteinExistence type="inferred from homology"/>
<evidence type="ECO:0000313" key="2">
    <source>
        <dbReference type="EMBL" id="KAL0426420.1"/>
    </source>
</evidence>
<name>A0AAW2VDU7_9LAMI</name>
<gene>
    <name evidence="2" type="ORF">Slati_2816800</name>
</gene>
<dbReference type="SUPFAM" id="SSF53756">
    <property type="entry name" value="UDP-Glycosyltransferase/glycogen phosphorylase"/>
    <property type="match status" value="1"/>
</dbReference>
<dbReference type="EMBL" id="JACGWN010000010">
    <property type="protein sequence ID" value="KAL0426420.1"/>
    <property type="molecule type" value="Genomic_DNA"/>
</dbReference>
<dbReference type="AlphaFoldDB" id="A0AAW2VDU7"/>
<dbReference type="PANTHER" id="PTHR11926:SF774">
    <property type="entry name" value="UDP-GLYCOSYLTRANSFERASE 85A1-RELATED"/>
    <property type="match status" value="1"/>
</dbReference>
<accession>A0AAW2VDU7</accession>
<reference evidence="2" key="2">
    <citation type="journal article" date="2024" name="Plant">
        <title>Genomic evolution and insights into agronomic trait innovations of Sesamum species.</title>
        <authorList>
            <person name="Miao H."/>
            <person name="Wang L."/>
            <person name="Qu L."/>
            <person name="Liu H."/>
            <person name="Sun Y."/>
            <person name="Le M."/>
            <person name="Wang Q."/>
            <person name="Wei S."/>
            <person name="Zheng Y."/>
            <person name="Lin W."/>
            <person name="Duan Y."/>
            <person name="Cao H."/>
            <person name="Xiong S."/>
            <person name="Wang X."/>
            <person name="Wei L."/>
            <person name="Li C."/>
            <person name="Ma Q."/>
            <person name="Ju M."/>
            <person name="Zhao R."/>
            <person name="Li G."/>
            <person name="Mu C."/>
            <person name="Tian Q."/>
            <person name="Mei H."/>
            <person name="Zhang T."/>
            <person name="Gao T."/>
            <person name="Zhang H."/>
        </authorList>
    </citation>
    <scope>NUCLEOTIDE SEQUENCE</scope>
    <source>
        <strain evidence="2">KEN1</strain>
    </source>
</reference>
<comment type="similarity">
    <text evidence="1">Belongs to the UDP-glycosyltransferase family.</text>
</comment>
<comment type="caution">
    <text evidence="2">The sequence shown here is derived from an EMBL/GenBank/DDBJ whole genome shotgun (WGS) entry which is preliminary data.</text>
</comment>
<organism evidence="2">
    <name type="scientific">Sesamum latifolium</name>
    <dbReference type="NCBI Taxonomy" id="2727402"/>
    <lineage>
        <taxon>Eukaryota</taxon>
        <taxon>Viridiplantae</taxon>
        <taxon>Streptophyta</taxon>
        <taxon>Embryophyta</taxon>
        <taxon>Tracheophyta</taxon>
        <taxon>Spermatophyta</taxon>
        <taxon>Magnoliopsida</taxon>
        <taxon>eudicotyledons</taxon>
        <taxon>Gunneridae</taxon>
        <taxon>Pentapetalae</taxon>
        <taxon>asterids</taxon>
        <taxon>lamiids</taxon>
        <taxon>Lamiales</taxon>
        <taxon>Pedaliaceae</taxon>
        <taxon>Sesamum</taxon>
    </lineage>
</organism>
<sequence>MFPYPLQGHVIPFTNLAIKLASNGFTITFINTESIHHHISKADGRPVDQDLFSEARKSGLDIRYATVTDGFPVGFDRSLNHDEFFEGILHVFSTHVDEIVGNLVREDATINSIIVDTFYVWGH</sequence>
<dbReference type="GO" id="GO:0080044">
    <property type="term" value="F:quercetin 7-O-glucosyltransferase activity"/>
    <property type="evidence" value="ECO:0007669"/>
    <property type="project" value="TreeGrafter"/>
</dbReference>